<dbReference type="PANTHER" id="PTHR22726">
    <property type="entry name" value="METALLOENDOPEPTIDASE OMA1"/>
    <property type="match status" value="1"/>
</dbReference>
<comment type="caution">
    <text evidence="9">The sequence shown here is derived from an EMBL/GenBank/DDBJ whole genome shotgun (WGS) entry which is preliminary data.</text>
</comment>
<evidence type="ECO:0000256" key="1">
    <source>
        <dbReference type="ARBA" id="ARBA00022670"/>
    </source>
</evidence>
<dbReference type="RefSeq" id="WP_073601290.1">
    <property type="nucleotide sequence ID" value="NZ_MRCB01000035.1"/>
</dbReference>
<keyword evidence="3 6" id="KW-0378">Hydrolase</keyword>
<keyword evidence="10" id="KW-1185">Reference proteome</keyword>
<dbReference type="GO" id="GO:0051603">
    <property type="term" value="P:proteolysis involved in protein catabolic process"/>
    <property type="evidence" value="ECO:0007669"/>
    <property type="project" value="TreeGrafter"/>
</dbReference>
<organism evidence="9 10">
    <name type="scientific">Hydrococcus rivularis NIES-593</name>
    <dbReference type="NCBI Taxonomy" id="1921803"/>
    <lineage>
        <taxon>Bacteria</taxon>
        <taxon>Bacillati</taxon>
        <taxon>Cyanobacteriota</taxon>
        <taxon>Cyanophyceae</taxon>
        <taxon>Pleurocapsales</taxon>
        <taxon>Hydrococcaceae</taxon>
        <taxon>Hydrococcus</taxon>
    </lineage>
</organism>
<evidence type="ECO:0000313" key="9">
    <source>
        <dbReference type="EMBL" id="OKH20092.1"/>
    </source>
</evidence>
<comment type="similarity">
    <text evidence="6">Belongs to the peptidase M48 family.</text>
</comment>
<dbReference type="GO" id="GO:0016020">
    <property type="term" value="C:membrane"/>
    <property type="evidence" value="ECO:0007669"/>
    <property type="project" value="TreeGrafter"/>
</dbReference>
<protein>
    <submittedName>
        <fullName evidence="9">Peptidase M48</fullName>
    </submittedName>
</protein>
<evidence type="ECO:0000259" key="8">
    <source>
        <dbReference type="Pfam" id="PF01435"/>
    </source>
</evidence>
<dbReference type="OrthoDB" id="506195at2"/>
<evidence type="ECO:0000313" key="10">
    <source>
        <dbReference type="Proteomes" id="UP000186868"/>
    </source>
</evidence>
<keyword evidence="7" id="KW-0732">Signal</keyword>
<evidence type="ECO:0000256" key="2">
    <source>
        <dbReference type="ARBA" id="ARBA00022723"/>
    </source>
</evidence>
<dbReference type="InterPro" id="IPR001915">
    <property type="entry name" value="Peptidase_M48"/>
</dbReference>
<evidence type="ECO:0000256" key="3">
    <source>
        <dbReference type="ARBA" id="ARBA00022801"/>
    </source>
</evidence>
<evidence type="ECO:0000256" key="6">
    <source>
        <dbReference type="RuleBase" id="RU003983"/>
    </source>
</evidence>
<evidence type="ECO:0000256" key="5">
    <source>
        <dbReference type="ARBA" id="ARBA00023049"/>
    </source>
</evidence>
<evidence type="ECO:0000256" key="7">
    <source>
        <dbReference type="SAM" id="SignalP"/>
    </source>
</evidence>
<keyword evidence="1 6" id="KW-0645">Protease</keyword>
<dbReference type="PANTHER" id="PTHR22726:SF1">
    <property type="entry name" value="METALLOENDOPEPTIDASE OMA1, MITOCHONDRIAL"/>
    <property type="match status" value="1"/>
</dbReference>
<dbReference type="Gene3D" id="3.30.2010.10">
    <property type="entry name" value="Metalloproteases ('zincins'), catalytic domain"/>
    <property type="match status" value="1"/>
</dbReference>
<keyword evidence="4 6" id="KW-0862">Zinc</keyword>
<keyword evidence="5 6" id="KW-0482">Metalloprotease</keyword>
<comment type="cofactor">
    <cofactor evidence="6">
        <name>Zn(2+)</name>
        <dbReference type="ChEBI" id="CHEBI:29105"/>
    </cofactor>
    <text evidence="6">Binds 1 zinc ion per subunit.</text>
</comment>
<proteinExistence type="inferred from homology"/>
<name>A0A1U7H923_9CYAN</name>
<feature type="chain" id="PRO_5012459708" evidence="7">
    <location>
        <begin position="28"/>
        <end position="328"/>
    </location>
</feature>
<gene>
    <name evidence="9" type="ORF">NIES593_20130</name>
</gene>
<reference evidence="9 10" key="1">
    <citation type="submission" date="2016-11" db="EMBL/GenBank/DDBJ databases">
        <title>Draft Genome Sequences of Nine Cyanobacterial Strains from Diverse Habitats.</title>
        <authorList>
            <person name="Zhu T."/>
            <person name="Hou S."/>
            <person name="Lu X."/>
            <person name="Hess W.R."/>
        </authorList>
    </citation>
    <scope>NUCLEOTIDE SEQUENCE [LARGE SCALE GENOMIC DNA]</scope>
    <source>
        <strain evidence="9 10">NIES-593</strain>
    </source>
</reference>
<evidence type="ECO:0000256" key="4">
    <source>
        <dbReference type="ARBA" id="ARBA00022833"/>
    </source>
</evidence>
<feature type="signal peptide" evidence="7">
    <location>
        <begin position="1"/>
        <end position="27"/>
    </location>
</feature>
<dbReference type="AlphaFoldDB" id="A0A1U7H923"/>
<dbReference type="Pfam" id="PF01435">
    <property type="entry name" value="Peptidase_M48"/>
    <property type="match status" value="1"/>
</dbReference>
<keyword evidence="2" id="KW-0479">Metal-binding</keyword>
<dbReference type="InterPro" id="IPR051156">
    <property type="entry name" value="Mito/Outer_Membr_Metalloprot"/>
</dbReference>
<dbReference type="GO" id="GO:0046872">
    <property type="term" value="F:metal ion binding"/>
    <property type="evidence" value="ECO:0007669"/>
    <property type="project" value="UniProtKB-KW"/>
</dbReference>
<dbReference type="EMBL" id="MRCB01000035">
    <property type="protein sequence ID" value="OKH20092.1"/>
    <property type="molecule type" value="Genomic_DNA"/>
</dbReference>
<sequence>MLKTTAKFAIFTALSTLLLQTSLPAQARPTQPTQTKNAEAVYKKAKAELPEEWYVVYRITERIARANGQDTSPWRVVVVPEYQTNAFATDVNLIAIYSGIMDQLAGDSSALACVIAHEMGHHVKRHIAVGEAEKDRIRKEAEAEVMAEAEDARDDVEGNAVGGAILGTVGGILGGAVGAASNVGQSALEGASRQRVADAEERVQEIVKQKEQEMAETFRRQESEADEVGYTYMTRAGFDPEGCLRVMDVLGRTPGAEFDTSHPSVPKRVEQIKALMTQYPAQTLAQEGKTRLTGNPLSYSLSSDGMSLRINRRGGGSTADDIDRRFGQ</sequence>
<dbReference type="GO" id="GO:0004222">
    <property type="term" value="F:metalloendopeptidase activity"/>
    <property type="evidence" value="ECO:0007669"/>
    <property type="project" value="InterPro"/>
</dbReference>
<dbReference type="Proteomes" id="UP000186868">
    <property type="component" value="Unassembled WGS sequence"/>
</dbReference>
<dbReference type="STRING" id="1921803.NIES593_20130"/>
<feature type="domain" description="Peptidase M48" evidence="8">
    <location>
        <begin position="56"/>
        <end position="274"/>
    </location>
</feature>
<accession>A0A1U7H923</accession>